<feature type="signal peptide" evidence="2">
    <location>
        <begin position="1"/>
        <end position="28"/>
    </location>
</feature>
<organism evidence="3 4">
    <name type="scientific">Mycoplasmoides fastidiosum</name>
    <dbReference type="NCBI Taxonomy" id="92758"/>
    <lineage>
        <taxon>Bacteria</taxon>
        <taxon>Bacillati</taxon>
        <taxon>Mycoplasmatota</taxon>
        <taxon>Mycoplasmoidales</taxon>
        <taxon>Mycoplasmoidaceae</taxon>
        <taxon>Mycoplasmoides</taxon>
    </lineage>
</organism>
<feature type="compositionally biased region" description="Polar residues" evidence="1">
    <location>
        <begin position="56"/>
        <end position="70"/>
    </location>
</feature>
<reference evidence="3" key="1">
    <citation type="submission" date="2023-07" db="EMBL/GenBank/DDBJ databases">
        <title>Genomic Encyclopedia of Type Strains, Phase IV (KMG-IV): sequencing the most valuable type-strain genomes for metagenomic binning, comparative biology and taxonomic classification.</title>
        <authorList>
            <person name="Goeker M."/>
        </authorList>
    </citation>
    <scope>NUCLEOTIDE SEQUENCE [LARGE SCALE GENOMIC DNA]</scope>
    <source>
        <strain evidence="3">DSM 21204</strain>
    </source>
</reference>
<feature type="region of interest" description="Disordered" evidence="1">
    <location>
        <begin position="38"/>
        <end position="90"/>
    </location>
</feature>
<evidence type="ECO:0000313" key="4">
    <source>
        <dbReference type="Proteomes" id="UP001240643"/>
    </source>
</evidence>
<dbReference type="Proteomes" id="UP001240643">
    <property type="component" value="Unassembled WGS sequence"/>
</dbReference>
<sequence>MQKLNLFKKNKLWLASLSITTMSSLVLAACGATDLTSQNNNTNNNSEQSHSNNSEDANSNQTAPKPNPDSNHNEANQNSNNDQTGSKPNHLIIPQATKNQLATAKILLQTPEIKTVLNNNKKAASATITANLLTLNKIGTFSQDTVKDAKTALGISTNPSIDEVDQTKVEAASVMSLIHTLEAQLKTAENDSNIVPNDKKDQFGTAVNKVKIQASNLLTKLNALPTKLSENANFLNNAREAFEAALTTYKAADTTTLSTAWVGLKKAHANYQTQLNEITPKLISAQKSGFELDQATSELEKYINTNVATFLSNTNNGTKHSLVLNTLVTKVRTSVLGTIGYDLWPEGNAPAGIPTGNNKKSSTQLYAIVVGLAHQTAAWNNLNQAMKILTFNQSLILEAVSAVNVFALHIDATVPLDVARLNAYLVVDGANAVKILTDNETNNSIAKTLTTIAKGIDHFDTLLAETGTNSLIHKLSDLESKVSDGNRKKKVTDLKTATQKLQTKFATFKDEWNKLQPLLWTTTGTTTTYPLLDAANKLNQLIGLANHYSDVLQVVGQAQSLQTLVNQITIAVNIIPSNQLDNPQETTLATILDEIVADNNSIIDNSFGKALDDFATESGWTDENKTAAEALAKSMTSSDSKTIRTGLIYTDLVGGATQNSANDESSKKLTFENLSYNLSNLENETDKKLHDLLELLNKQLQPSDGSQTSRLNNHLAAIFNNGNVLPESEVHN</sequence>
<dbReference type="RefSeq" id="WP_256547333.1">
    <property type="nucleotide sequence ID" value="NZ_CP101809.1"/>
</dbReference>
<feature type="compositionally biased region" description="Low complexity" evidence="1">
    <location>
        <begin position="38"/>
        <end position="55"/>
    </location>
</feature>
<proteinExistence type="predicted"/>
<keyword evidence="2" id="KW-0732">Signal</keyword>
<gene>
    <name evidence="3" type="ORF">J2Z62_000411</name>
</gene>
<feature type="chain" id="PRO_5046549680" description="Lipoprotein" evidence="2">
    <location>
        <begin position="29"/>
        <end position="732"/>
    </location>
</feature>
<evidence type="ECO:0000256" key="1">
    <source>
        <dbReference type="SAM" id="MobiDB-lite"/>
    </source>
</evidence>
<name>A0ABU0LZE5_9BACT</name>
<evidence type="ECO:0000256" key="2">
    <source>
        <dbReference type="SAM" id="SignalP"/>
    </source>
</evidence>
<evidence type="ECO:0008006" key="5">
    <source>
        <dbReference type="Google" id="ProtNLM"/>
    </source>
</evidence>
<comment type="caution">
    <text evidence="3">The sequence shown here is derived from an EMBL/GenBank/DDBJ whole genome shotgun (WGS) entry which is preliminary data.</text>
</comment>
<protein>
    <recommendedName>
        <fullName evidence="5">Lipoprotein</fullName>
    </recommendedName>
</protein>
<dbReference type="EMBL" id="JAUSWO010000001">
    <property type="protein sequence ID" value="MDQ0513973.1"/>
    <property type="molecule type" value="Genomic_DNA"/>
</dbReference>
<keyword evidence="4" id="KW-1185">Reference proteome</keyword>
<dbReference type="PROSITE" id="PS51257">
    <property type="entry name" value="PROKAR_LIPOPROTEIN"/>
    <property type="match status" value="1"/>
</dbReference>
<evidence type="ECO:0000313" key="3">
    <source>
        <dbReference type="EMBL" id="MDQ0513973.1"/>
    </source>
</evidence>
<accession>A0ABU0LZE5</accession>